<dbReference type="SUPFAM" id="SSF55031">
    <property type="entry name" value="Bacterial exopeptidase dimerisation domain"/>
    <property type="match status" value="1"/>
</dbReference>
<dbReference type="PANTHER" id="PTHR11014:SF63">
    <property type="entry name" value="METALLOPEPTIDASE, PUTATIVE (AFU_ORTHOLOGUE AFUA_6G09600)-RELATED"/>
    <property type="match status" value="1"/>
</dbReference>
<dbReference type="InterPro" id="IPR002933">
    <property type="entry name" value="Peptidase_M20"/>
</dbReference>
<dbReference type="Proteomes" id="UP001172083">
    <property type="component" value="Unassembled WGS sequence"/>
</dbReference>
<name>A0ABT8L1W8_9BACT</name>
<keyword evidence="4" id="KW-1185">Reference proteome</keyword>
<gene>
    <name evidence="3" type="ORF">QQ020_06800</name>
</gene>
<dbReference type="SUPFAM" id="SSF53187">
    <property type="entry name" value="Zn-dependent exopeptidases"/>
    <property type="match status" value="1"/>
</dbReference>
<dbReference type="InterPro" id="IPR011650">
    <property type="entry name" value="Peptidase_M20_dimer"/>
</dbReference>
<comment type="caution">
    <text evidence="3">The sequence shown here is derived from an EMBL/GenBank/DDBJ whole genome shotgun (WGS) entry which is preliminary data.</text>
</comment>
<dbReference type="CDD" id="cd03886">
    <property type="entry name" value="M20_Acy1"/>
    <property type="match status" value="1"/>
</dbReference>
<dbReference type="InterPro" id="IPR017439">
    <property type="entry name" value="Amidohydrolase"/>
</dbReference>
<evidence type="ECO:0000256" key="1">
    <source>
        <dbReference type="ARBA" id="ARBA00022801"/>
    </source>
</evidence>
<dbReference type="Pfam" id="PF01546">
    <property type="entry name" value="Peptidase_M20"/>
    <property type="match status" value="1"/>
</dbReference>
<dbReference type="Gene3D" id="3.30.70.360">
    <property type="match status" value="1"/>
</dbReference>
<evidence type="ECO:0000313" key="4">
    <source>
        <dbReference type="Proteomes" id="UP001172083"/>
    </source>
</evidence>
<dbReference type="RefSeq" id="WP_346758411.1">
    <property type="nucleotide sequence ID" value="NZ_JAUJEB010000001.1"/>
</dbReference>
<dbReference type="PIRSF" id="PIRSF005962">
    <property type="entry name" value="Pept_M20D_amidohydro"/>
    <property type="match status" value="1"/>
</dbReference>
<protein>
    <submittedName>
        <fullName evidence="3">M20 family metallopeptidase</fullName>
    </submittedName>
</protein>
<reference evidence="3" key="1">
    <citation type="submission" date="2023-06" db="EMBL/GenBank/DDBJ databases">
        <title>Genomic of Agaribacillus aureum.</title>
        <authorList>
            <person name="Wang G."/>
        </authorList>
    </citation>
    <scope>NUCLEOTIDE SEQUENCE</scope>
    <source>
        <strain evidence="3">BMA12</strain>
    </source>
</reference>
<dbReference type="Gene3D" id="3.40.630.10">
    <property type="entry name" value="Zn peptidases"/>
    <property type="match status" value="1"/>
</dbReference>
<evidence type="ECO:0000259" key="2">
    <source>
        <dbReference type="Pfam" id="PF07687"/>
    </source>
</evidence>
<dbReference type="NCBIfam" id="TIGR01891">
    <property type="entry name" value="amidohydrolases"/>
    <property type="match status" value="1"/>
</dbReference>
<dbReference type="PANTHER" id="PTHR11014">
    <property type="entry name" value="PEPTIDASE M20 FAMILY MEMBER"/>
    <property type="match status" value="1"/>
</dbReference>
<dbReference type="EMBL" id="JAUJEB010000001">
    <property type="protein sequence ID" value="MDN5211750.1"/>
    <property type="molecule type" value="Genomic_DNA"/>
</dbReference>
<keyword evidence="1" id="KW-0378">Hydrolase</keyword>
<proteinExistence type="predicted"/>
<dbReference type="InterPro" id="IPR036264">
    <property type="entry name" value="Bact_exopeptidase_dim_dom"/>
</dbReference>
<dbReference type="Pfam" id="PF07687">
    <property type="entry name" value="M20_dimer"/>
    <property type="match status" value="1"/>
</dbReference>
<feature type="domain" description="Peptidase M20 dimerisation" evidence="2">
    <location>
        <begin position="192"/>
        <end position="284"/>
    </location>
</feature>
<evidence type="ECO:0000313" key="3">
    <source>
        <dbReference type="EMBL" id="MDN5211750.1"/>
    </source>
</evidence>
<accession>A0ABT8L1W8</accession>
<sequence>MINEIKVAAARELETLIKVRRHLHRHPELSFKEFETSRFLIAQLKAMEIDKIKQIDRTGILATVEGTSSGKTILLRADMDALPISEQNQTGYESINPGVMHACGHDAHMACLLVATKILNQLKDQWAGTIKVLFQPAEERIPGGAQLMIKNGVLEHAKPSSVIGQHVIPSLPAGKVGFRPGEFMASMDEIYLIVKGKGGHAAMPETTIDPVLIASHIIVASQQLISRNNSPKTPSVLSFGKITGLGATNIIPDEVKIEGTFRTLDETWRFKALTQFTKMVKSIAESMGGTCEVEILNGYPHLHNEKTLTERLKAQAAVYLGKNNVVTPDIWMAAEDFAYYAQLVPSSFYLLGVQNKERGIDSGLHTPTFDLDEKALETGAGLMAWLAVGELNAAFNTF</sequence>
<organism evidence="3 4">
    <name type="scientific">Agaribacillus aureus</name>
    <dbReference type="NCBI Taxonomy" id="3051825"/>
    <lineage>
        <taxon>Bacteria</taxon>
        <taxon>Pseudomonadati</taxon>
        <taxon>Bacteroidota</taxon>
        <taxon>Cytophagia</taxon>
        <taxon>Cytophagales</taxon>
        <taxon>Splendidivirgaceae</taxon>
        <taxon>Agaribacillus</taxon>
    </lineage>
</organism>